<dbReference type="Pfam" id="PF04082">
    <property type="entry name" value="Fungal_trans"/>
    <property type="match status" value="1"/>
</dbReference>
<dbReference type="InterPro" id="IPR050815">
    <property type="entry name" value="TF_fung"/>
</dbReference>
<dbReference type="Pfam" id="PF00172">
    <property type="entry name" value="Zn_clus"/>
    <property type="match status" value="1"/>
</dbReference>
<sequence length="512" mass="56448">MISNDESPSQSPSSNPVAPLYKGKACTNCRRRKIKCDAAKPICGPCTRSRAAFGDCEYSNGWTTTQQLEDKIAFLENRLSELLNPSGVSGSVALYDPFEQSRGQSSVENVPQDLDIIMQPLAGKPFEDLPINLSIVLVHDSLPHIRKLGFFLSIDKFTRSIQVSDYSNLQEGLRPIQPLLNTIYLWGAHFSSSPAYSPDQMSFFLNRAIQSVSSSLSTPGNRDHPQAVIQTIQASVLLANYLFCHGRLLEGRYHVASASSLILSFGLNKLGTAAASTRILLQGDNVDADREATSAMWTVIALSNLWTAVDRLPPDIAYMTEEMGIDMPWPEDIDSSVSNQENEVTTGRTIQKFLNGVSDTAVSNSALYIKSSILYQQATVIGTRYKEEPGSSGMLRSFLSLDALIQKFISNLPPIGQNQNQDESLGGSIRWHDPIRIYTLAHAARIRLYLPFVDFNETSFTQVVESARSIVGVLSSVNTDPDQAQFIDPVLGVSFDSVSVLTVQEIIRYLHR</sequence>
<dbReference type="CDD" id="cd12148">
    <property type="entry name" value="fungal_TF_MHR"/>
    <property type="match status" value="1"/>
</dbReference>
<name>A0A4S8L336_DENBC</name>
<dbReference type="PANTHER" id="PTHR47338:SF29">
    <property type="entry name" value="ZN(2)-C6 FUNGAL-TYPE DOMAIN-CONTAINING PROTEIN"/>
    <property type="match status" value="1"/>
</dbReference>
<gene>
    <name evidence="7" type="ORF">K435DRAFT_872352</name>
</gene>
<evidence type="ECO:0000259" key="6">
    <source>
        <dbReference type="PROSITE" id="PS50048"/>
    </source>
</evidence>
<dbReference type="GO" id="GO:0003677">
    <property type="term" value="F:DNA binding"/>
    <property type="evidence" value="ECO:0007669"/>
    <property type="project" value="InterPro"/>
</dbReference>
<dbReference type="SUPFAM" id="SSF57701">
    <property type="entry name" value="Zn2/Cys6 DNA-binding domain"/>
    <property type="match status" value="1"/>
</dbReference>
<keyword evidence="8" id="KW-1185">Reference proteome</keyword>
<dbReference type="GO" id="GO:0005634">
    <property type="term" value="C:nucleus"/>
    <property type="evidence" value="ECO:0007669"/>
    <property type="project" value="UniProtKB-SubCell"/>
</dbReference>
<evidence type="ECO:0000313" key="8">
    <source>
        <dbReference type="Proteomes" id="UP000297245"/>
    </source>
</evidence>
<dbReference type="GO" id="GO:0006351">
    <property type="term" value="P:DNA-templated transcription"/>
    <property type="evidence" value="ECO:0007669"/>
    <property type="project" value="InterPro"/>
</dbReference>
<dbReference type="SMART" id="SM00066">
    <property type="entry name" value="GAL4"/>
    <property type="match status" value="1"/>
</dbReference>
<dbReference type="Gene3D" id="4.10.240.10">
    <property type="entry name" value="Zn(2)-C6 fungal-type DNA-binding domain"/>
    <property type="match status" value="1"/>
</dbReference>
<evidence type="ECO:0000256" key="3">
    <source>
        <dbReference type="ARBA" id="ARBA00023015"/>
    </source>
</evidence>
<dbReference type="CDD" id="cd00067">
    <property type="entry name" value="GAL4"/>
    <property type="match status" value="1"/>
</dbReference>
<evidence type="ECO:0000256" key="4">
    <source>
        <dbReference type="ARBA" id="ARBA00023163"/>
    </source>
</evidence>
<proteinExistence type="predicted"/>
<reference evidence="7 8" key="1">
    <citation type="journal article" date="2019" name="Nat. Ecol. Evol.">
        <title>Megaphylogeny resolves global patterns of mushroom evolution.</title>
        <authorList>
            <person name="Varga T."/>
            <person name="Krizsan K."/>
            <person name="Foldi C."/>
            <person name="Dima B."/>
            <person name="Sanchez-Garcia M."/>
            <person name="Sanchez-Ramirez S."/>
            <person name="Szollosi G.J."/>
            <person name="Szarkandi J.G."/>
            <person name="Papp V."/>
            <person name="Albert L."/>
            <person name="Andreopoulos W."/>
            <person name="Angelini C."/>
            <person name="Antonin V."/>
            <person name="Barry K.W."/>
            <person name="Bougher N.L."/>
            <person name="Buchanan P."/>
            <person name="Buyck B."/>
            <person name="Bense V."/>
            <person name="Catcheside P."/>
            <person name="Chovatia M."/>
            <person name="Cooper J."/>
            <person name="Damon W."/>
            <person name="Desjardin D."/>
            <person name="Finy P."/>
            <person name="Geml J."/>
            <person name="Haridas S."/>
            <person name="Hughes K."/>
            <person name="Justo A."/>
            <person name="Karasinski D."/>
            <person name="Kautmanova I."/>
            <person name="Kiss B."/>
            <person name="Kocsube S."/>
            <person name="Kotiranta H."/>
            <person name="LaButti K.M."/>
            <person name="Lechner B.E."/>
            <person name="Liimatainen K."/>
            <person name="Lipzen A."/>
            <person name="Lukacs Z."/>
            <person name="Mihaltcheva S."/>
            <person name="Morgado L.N."/>
            <person name="Niskanen T."/>
            <person name="Noordeloos M.E."/>
            <person name="Ohm R.A."/>
            <person name="Ortiz-Santana B."/>
            <person name="Ovrebo C."/>
            <person name="Racz N."/>
            <person name="Riley R."/>
            <person name="Savchenko A."/>
            <person name="Shiryaev A."/>
            <person name="Soop K."/>
            <person name="Spirin V."/>
            <person name="Szebenyi C."/>
            <person name="Tomsovsky M."/>
            <person name="Tulloss R.E."/>
            <person name="Uehling J."/>
            <person name="Grigoriev I.V."/>
            <person name="Vagvolgyi C."/>
            <person name="Papp T."/>
            <person name="Martin F.M."/>
            <person name="Miettinen O."/>
            <person name="Hibbett D.S."/>
            <person name="Nagy L.G."/>
        </authorList>
    </citation>
    <scope>NUCLEOTIDE SEQUENCE [LARGE SCALE GENOMIC DNA]</scope>
    <source>
        <strain evidence="7 8">CBS 962.96</strain>
    </source>
</reference>
<dbReference type="PROSITE" id="PS50048">
    <property type="entry name" value="ZN2_CY6_FUNGAL_2"/>
    <property type="match status" value="1"/>
</dbReference>
<keyword evidence="2" id="KW-0479">Metal-binding</keyword>
<organism evidence="7 8">
    <name type="scientific">Dendrothele bispora (strain CBS 962.96)</name>
    <dbReference type="NCBI Taxonomy" id="1314807"/>
    <lineage>
        <taxon>Eukaryota</taxon>
        <taxon>Fungi</taxon>
        <taxon>Dikarya</taxon>
        <taxon>Basidiomycota</taxon>
        <taxon>Agaricomycotina</taxon>
        <taxon>Agaricomycetes</taxon>
        <taxon>Agaricomycetidae</taxon>
        <taxon>Agaricales</taxon>
        <taxon>Agaricales incertae sedis</taxon>
        <taxon>Dendrothele</taxon>
    </lineage>
</organism>
<feature type="domain" description="Zn(2)-C6 fungal-type" evidence="6">
    <location>
        <begin position="25"/>
        <end position="58"/>
    </location>
</feature>
<dbReference type="PANTHER" id="PTHR47338">
    <property type="entry name" value="ZN(II)2CYS6 TRANSCRIPTION FACTOR (EUROFUNG)-RELATED"/>
    <property type="match status" value="1"/>
</dbReference>
<accession>A0A4S8L336</accession>
<evidence type="ECO:0000256" key="1">
    <source>
        <dbReference type="ARBA" id="ARBA00004123"/>
    </source>
</evidence>
<dbReference type="EMBL" id="ML179735">
    <property type="protein sequence ID" value="THU82388.1"/>
    <property type="molecule type" value="Genomic_DNA"/>
</dbReference>
<keyword evidence="3" id="KW-0805">Transcription regulation</keyword>
<protein>
    <recommendedName>
        <fullName evidence="6">Zn(2)-C6 fungal-type domain-containing protein</fullName>
    </recommendedName>
</protein>
<keyword evidence="4" id="KW-0804">Transcription</keyword>
<comment type="subcellular location">
    <subcellularLocation>
        <location evidence="1">Nucleus</location>
    </subcellularLocation>
</comment>
<dbReference type="InterPro" id="IPR007219">
    <property type="entry name" value="XnlR_reg_dom"/>
</dbReference>
<dbReference type="GO" id="GO:0000981">
    <property type="term" value="F:DNA-binding transcription factor activity, RNA polymerase II-specific"/>
    <property type="evidence" value="ECO:0007669"/>
    <property type="project" value="InterPro"/>
</dbReference>
<evidence type="ECO:0000313" key="7">
    <source>
        <dbReference type="EMBL" id="THU82388.1"/>
    </source>
</evidence>
<evidence type="ECO:0000256" key="5">
    <source>
        <dbReference type="ARBA" id="ARBA00023242"/>
    </source>
</evidence>
<keyword evidence="5" id="KW-0539">Nucleus</keyword>
<evidence type="ECO:0000256" key="2">
    <source>
        <dbReference type="ARBA" id="ARBA00022723"/>
    </source>
</evidence>
<dbReference type="AlphaFoldDB" id="A0A4S8L336"/>
<dbReference type="Proteomes" id="UP000297245">
    <property type="component" value="Unassembled WGS sequence"/>
</dbReference>
<dbReference type="GO" id="GO:0008270">
    <property type="term" value="F:zinc ion binding"/>
    <property type="evidence" value="ECO:0007669"/>
    <property type="project" value="InterPro"/>
</dbReference>
<dbReference type="InterPro" id="IPR001138">
    <property type="entry name" value="Zn2Cys6_DnaBD"/>
</dbReference>
<dbReference type="OrthoDB" id="2309723at2759"/>
<dbReference type="InterPro" id="IPR036864">
    <property type="entry name" value="Zn2-C6_fun-type_DNA-bd_sf"/>
</dbReference>